<gene>
    <name evidence="2" type="ORF">LVIROSA_LOCUS37603</name>
</gene>
<reference evidence="2 3" key="1">
    <citation type="submission" date="2022-01" db="EMBL/GenBank/DDBJ databases">
        <authorList>
            <person name="Xiong W."/>
            <person name="Schranz E."/>
        </authorList>
    </citation>
    <scope>NUCLEOTIDE SEQUENCE [LARGE SCALE GENOMIC DNA]</scope>
</reference>
<comment type="caution">
    <text evidence="2">The sequence shown here is derived from an EMBL/GenBank/DDBJ whole genome shotgun (WGS) entry which is preliminary data.</text>
</comment>
<proteinExistence type="predicted"/>
<dbReference type="Proteomes" id="UP001157418">
    <property type="component" value="Unassembled WGS sequence"/>
</dbReference>
<accession>A0AAU9PQI0</accession>
<sequence length="96" mass="10167">MKATYVAAGVEGGRQAVKGQVASGKFDPNETSAMVELTQAMHASVKAFMETNFASLLHLGELDLEGLHQLCREPDIEENSSEGEPLKVGSSFSTPG</sequence>
<name>A0AAU9PQI0_9ASTR</name>
<dbReference type="EMBL" id="CAKMRJ010005745">
    <property type="protein sequence ID" value="CAH1452298.1"/>
    <property type="molecule type" value="Genomic_DNA"/>
</dbReference>
<evidence type="ECO:0000313" key="2">
    <source>
        <dbReference type="EMBL" id="CAH1452298.1"/>
    </source>
</evidence>
<dbReference type="AlphaFoldDB" id="A0AAU9PQI0"/>
<keyword evidence="3" id="KW-1185">Reference proteome</keyword>
<evidence type="ECO:0000256" key="1">
    <source>
        <dbReference type="SAM" id="MobiDB-lite"/>
    </source>
</evidence>
<organism evidence="2 3">
    <name type="scientific">Lactuca virosa</name>
    <dbReference type="NCBI Taxonomy" id="75947"/>
    <lineage>
        <taxon>Eukaryota</taxon>
        <taxon>Viridiplantae</taxon>
        <taxon>Streptophyta</taxon>
        <taxon>Embryophyta</taxon>
        <taxon>Tracheophyta</taxon>
        <taxon>Spermatophyta</taxon>
        <taxon>Magnoliopsida</taxon>
        <taxon>eudicotyledons</taxon>
        <taxon>Gunneridae</taxon>
        <taxon>Pentapetalae</taxon>
        <taxon>asterids</taxon>
        <taxon>campanulids</taxon>
        <taxon>Asterales</taxon>
        <taxon>Asteraceae</taxon>
        <taxon>Cichorioideae</taxon>
        <taxon>Cichorieae</taxon>
        <taxon>Lactucinae</taxon>
        <taxon>Lactuca</taxon>
    </lineage>
</organism>
<feature type="region of interest" description="Disordered" evidence="1">
    <location>
        <begin position="75"/>
        <end position="96"/>
    </location>
</feature>
<evidence type="ECO:0000313" key="3">
    <source>
        <dbReference type="Proteomes" id="UP001157418"/>
    </source>
</evidence>
<protein>
    <submittedName>
        <fullName evidence="2">Uncharacterized protein</fullName>
    </submittedName>
</protein>